<dbReference type="GO" id="GO:0005634">
    <property type="term" value="C:nucleus"/>
    <property type="evidence" value="ECO:0007669"/>
    <property type="project" value="TreeGrafter"/>
</dbReference>
<dbReference type="VEuPathDB" id="FungiDB:Z518_07387"/>
<dbReference type="PROSITE" id="PS00518">
    <property type="entry name" value="ZF_RING_1"/>
    <property type="match status" value="1"/>
</dbReference>
<dbReference type="AlphaFoldDB" id="A0A0D2IDC6"/>
<dbReference type="GO" id="GO:0008270">
    <property type="term" value="F:zinc ion binding"/>
    <property type="evidence" value="ECO:0007669"/>
    <property type="project" value="UniProtKB-KW"/>
</dbReference>
<accession>A0A0D2IDC6</accession>
<dbReference type="PROSITE" id="PS50089">
    <property type="entry name" value="ZF_RING_2"/>
    <property type="match status" value="1"/>
</dbReference>
<dbReference type="SUPFAM" id="SSF57850">
    <property type="entry name" value="RING/U-box"/>
    <property type="match status" value="1"/>
</dbReference>
<reference evidence="7 8" key="1">
    <citation type="submission" date="2015-01" db="EMBL/GenBank/DDBJ databases">
        <title>The Genome Sequence of Rhinocladiella mackenzie CBS 650.93.</title>
        <authorList>
            <consortium name="The Broad Institute Genomics Platform"/>
            <person name="Cuomo C."/>
            <person name="de Hoog S."/>
            <person name="Gorbushina A."/>
            <person name="Stielow B."/>
            <person name="Teixiera M."/>
            <person name="Abouelleil A."/>
            <person name="Chapman S.B."/>
            <person name="Priest M."/>
            <person name="Young S.K."/>
            <person name="Wortman J."/>
            <person name="Nusbaum C."/>
            <person name="Birren B."/>
        </authorList>
    </citation>
    <scope>NUCLEOTIDE SEQUENCE [LARGE SCALE GENOMIC DNA]</scope>
    <source>
        <strain evidence="7 8">CBS 650.93</strain>
    </source>
</reference>
<feature type="compositionally biased region" description="Basic and acidic residues" evidence="5">
    <location>
        <begin position="106"/>
        <end position="140"/>
    </location>
</feature>
<evidence type="ECO:0000259" key="6">
    <source>
        <dbReference type="PROSITE" id="PS50089"/>
    </source>
</evidence>
<sequence>MSHSKHNTSLAFFTSHERSLLRSSWGSQSARLTRDSFLPVGYCRLCLSYARNPVACAGAGENTIVNTDGTSRGKGEGKGRVKVHLFCRECALNDLVAQRKEIKRLEREEEVREQEERDSKAREQEEQRRRDVEMFERAEAGFEDDMESGIRGVKRKRQAEEMHASTASSLSRRDEHGEKKAKPSSNSALSSEASFWIPGSEALSTSVSKITSTSKKQKLHPLCPASTPETKHAYSLKTLINVSFAESNETNTSTDEPTRICPSCKKALTNTSRPMLGTAEGCGHVLCGGCVDVIRKTEQGIRCFVCEADLSGGNTPEESIRAREEGDRETGSGKTKCHEKDRQKKDKEKKAGRLVELSCGGTGFARGGANVAKRDGVAFQC</sequence>
<keyword evidence="1" id="KW-0479">Metal-binding</keyword>
<keyword evidence="3" id="KW-0862">Zinc</keyword>
<dbReference type="HOGENOM" id="CLU_053742_1_1_1"/>
<feature type="region of interest" description="Disordered" evidence="5">
    <location>
        <begin position="314"/>
        <end position="350"/>
    </location>
</feature>
<proteinExistence type="predicted"/>
<keyword evidence="8" id="KW-1185">Reference proteome</keyword>
<evidence type="ECO:0000256" key="3">
    <source>
        <dbReference type="ARBA" id="ARBA00022833"/>
    </source>
</evidence>
<evidence type="ECO:0000256" key="4">
    <source>
        <dbReference type="PROSITE-ProRule" id="PRU00175"/>
    </source>
</evidence>
<dbReference type="OrthoDB" id="116827at2759"/>
<feature type="compositionally biased region" description="Basic and acidic residues" evidence="5">
    <location>
        <begin position="318"/>
        <end position="350"/>
    </location>
</feature>
<dbReference type="STRING" id="1442369.A0A0D2IDC6"/>
<dbReference type="InterPro" id="IPR017907">
    <property type="entry name" value="Znf_RING_CS"/>
</dbReference>
<organism evidence="7 8">
    <name type="scientific">Rhinocladiella mackenziei CBS 650.93</name>
    <dbReference type="NCBI Taxonomy" id="1442369"/>
    <lineage>
        <taxon>Eukaryota</taxon>
        <taxon>Fungi</taxon>
        <taxon>Dikarya</taxon>
        <taxon>Ascomycota</taxon>
        <taxon>Pezizomycotina</taxon>
        <taxon>Eurotiomycetes</taxon>
        <taxon>Chaetothyriomycetidae</taxon>
        <taxon>Chaetothyriales</taxon>
        <taxon>Herpotrichiellaceae</taxon>
        <taxon>Rhinocladiella</taxon>
    </lineage>
</organism>
<dbReference type="InterPro" id="IPR001841">
    <property type="entry name" value="Znf_RING"/>
</dbReference>
<dbReference type="GeneID" id="25295458"/>
<dbReference type="EMBL" id="KN847479">
    <property type="protein sequence ID" value="KIX03834.1"/>
    <property type="molecule type" value="Genomic_DNA"/>
</dbReference>
<feature type="domain" description="RING-type" evidence="6">
    <location>
        <begin position="261"/>
        <end position="307"/>
    </location>
</feature>
<evidence type="ECO:0000256" key="2">
    <source>
        <dbReference type="ARBA" id="ARBA00022771"/>
    </source>
</evidence>
<dbReference type="PANTHER" id="PTHR13063">
    <property type="entry name" value="ENOS INTERACTING PROTEIN"/>
    <property type="match status" value="1"/>
</dbReference>
<gene>
    <name evidence="7" type="ORF">Z518_07387</name>
</gene>
<dbReference type="InterPro" id="IPR013083">
    <property type="entry name" value="Znf_RING/FYVE/PHD"/>
</dbReference>
<dbReference type="GO" id="GO:0061630">
    <property type="term" value="F:ubiquitin protein ligase activity"/>
    <property type="evidence" value="ECO:0007669"/>
    <property type="project" value="InterPro"/>
</dbReference>
<evidence type="ECO:0000256" key="1">
    <source>
        <dbReference type="ARBA" id="ARBA00022723"/>
    </source>
</evidence>
<dbReference type="RefSeq" id="XP_013270970.1">
    <property type="nucleotide sequence ID" value="XM_013415516.1"/>
</dbReference>
<feature type="compositionally biased region" description="Low complexity" evidence="5">
    <location>
        <begin position="183"/>
        <end position="192"/>
    </location>
</feature>
<feature type="compositionally biased region" description="Basic and acidic residues" evidence="5">
    <location>
        <begin position="171"/>
        <end position="181"/>
    </location>
</feature>
<keyword evidence="2 4" id="KW-0863">Zinc-finger</keyword>
<evidence type="ECO:0000313" key="7">
    <source>
        <dbReference type="EMBL" id="KIX03834.1"/>
    </source>
</evidence>
<dbReference type="Gene3D" id="3.30.40.10">
    <property type="entry name" value="Zinc/RING finger domain, C3HC4 (zinc finger)"/>
    <property type="match status" value="1"/>
</dbReference>
<feature type="region of interest" description="Disordered" evidence="5">
    <location>
        <begin position="106"/>
        <end position="192"/>
    </location>
</feature>
<dbReference type="Proteomes" id="UP000053617">
    <property type="component" value="Unassembled WGS sequence"/>
</dbReference>
<evidence type="ECO:0000256" key="5">
    <source>
        <dbReference type="SAM" id="MobiDB-lite"/>
    </source>
</evidence>
<name>A0A0D2IDC6_9EURO</name>
<dbReference type="PANTHER" id="PTHR13063:SF10">
    <property type="entry name" value="NITRIC OXIDE SYNTHASE-INTERACTING PROTEIN"/>
    <property type="match status" value="1"/>
</dbReference>
<dbReference type="InterPro" id="IPR016818">
    <property type="entry name" value="NOSIP"/>
</dbReference>
<protein>
    <recommendedName>
        <fullName evidence="6">RING-type domain-containing protein</fullName>
    </recommendedName>
</protein>
<evidence type="ECO:0000313" key="8">
    <source>
        <dbReference type="Proteomes" id="UP000053617"/>
    </source>
</evidence>